<protein>
    <recommendedName>
        <fullName evidence="3">HTH psq-type domain-containing protein</fullName>
    </recommendedName>
</protein>
<dbReference type="Proteomes" id="UP000299102">
    <property type="component" value="Unassembled WGS sequence"/>
</dbReference>
<dbReference type="AlphaFoldDB" id="A0A4C1TC81"/>
<evidence type="ECO:0000259" key="3">
    <source>
        <dbReference type="Pfam" id="PF05225"/>
    </source>
</evidence>
<evidence type="ECO:0000313" key="4">
    <source>
        <dbReference type="EMBL" id="GBP11715.1"/>
    </source>
</evidence>
<dbReference type="InterPro" id="IPR007889">
    <property type="entry name" value="HTH_Psq"/>
</dbReference>
<feature type="compositionally biased region" description="Low complexity" evidence="2">
    <location>
        <begin position="81"/>
        <end position="100"/>
    </location>
</feature>
<dbReference type="Gene3D" id="1.10.10.60">
    <property type="entry name" value="Homeodomain-like"/>
    <property type="match status" value="1"/>
</dbReference>
<evidence type="ECO:0000256" key="2">
    <source>
        <dbReference type="SAM" id="MobiDB-lite"/>
    </source>
</evidence>
<proteinExistence type="predicted"/>
<organism evidence="4 5">
    <name type="scientific">Eumeta variegata</name>
    <name type="common">Bagworm moth</name>
    <name type="synonym">Eumeta japonica</name>
    <dbReference type="NCBI Taxonomy" id="151549"/>
    <lineage>
        <taxon>Eukaryota</taxon>
        <taxon>Metazoa</taxon>
        <taxon>Ecdysozoa</taxon>
        <taxon>Arthropoda</taxon>
        <taxon>Hexapoda</taxon>
        <taxon>Insecta</taxon>
        <taxon>Pterygota</taxon>
        <taxon>Neoptera</taxon>
        <taxon>Endopterygota</taxon>
        <taxon>Lepidoptera</taxon>
        <taxon>Glossata</taxon>
        <taxon>Ditrysia</taxon>
        <taxon>Tineoidea</taxon>
        <taxon>Psychidae</taxon>
        <taxon>Oiketicinae</taxon>
        <taxon>Eumeta</taxon>
    </lineage>
</organism>
<keyword evidence="5" id="KW-1185">Reference proteome</keyword>
<dbReference type="InterPro" id="IPR009057">
    <property type="entry name" value="Homeodomain-like_sf"/>
</dbReference>
<evidence type="ECO:0000256" key="1">
    <source>
        <dbReference type="ARBA" id="ARBA00004123"/>
    </source>
</evidence>
<dbReference type="EMBL" id="BGZK01000047">
    <property type="protein sequence ID" value="GBP11715.1"/>
    <property type="molecule type" value="Genomic_DNA"/>
</dbReference>
<dbReference type="SUPFAM" id="SSF46689">
    <property type="entry name" value="Homeodomain-like"/>
    <property type="match status" value="1"/>
</dbReference>
<feature type="domain" description="HTH psq-type" evidence="3">
    <location>
        <begin position="41"/>
        <end position="72"/>
    </location>
</feature>
<dbReference type="GO" id="GO:0005634">
    <property type="term" value="C:nucleus"/>
    <property type="evidence" value="ECO:0007669"/>
    <property type="project" value="UniProtKB-SubCell"/>
</dbReference>
<comment type="caution">
    <text evidence="4">The sequence shown here is derived from an EMBL/GenBank/DDBJ whole genome shotgun (WGS) entry which is preliminary data.</text>
</comment>
<accession>A0A4C1TC81</accession>
<sequence>MAVVTALAASSPLGFDRCKRKMVRICISKTDRKDIDKESVKDAIREVQSKTLSIGKATDKYGIKAATLQHRIEKFRQSFEATRTSSSTHTASSPPAATPSVEMVQAESFS</sequence>
<dbReference type="GO" id="GO:0003677">
    <property type="term" value="F:DNA binding"/>
    <property type="evidence" value="ECO:0007669"/>
    <property type="project" value="InterPro"/>
</dbReference>
<feature type="region of interest" description="Disordered" evidence="2">
    <location>
        <begin position="80"/>
        <end position="110"/>
    </location>
</feature>
<name>A0A4C1TC81_EUMVA</name>
<dbReference type="OrthoDB" id="7477744at2759"/>
<gene>
    <name evidence="4" type="ORF">EVAR_77827_1</name>
</gene>
<comment type="subcellular location">
    <subcellularLocation>
        <location evidence="1">Nucleus</location>
    </subcellularLocation>
</comment>
<evidence type="ECO:0000313" key="5">
    <source>
        <dbReference type="Proteomes" id="UP000299102"/>
    </source>
</evidence>
<reference evidence="4 5" key="1">
    <citation type="journal article" date="2019" name="Commun. Biol.">
        <title>The bagworm genome reveals a unique fibroin gene that provides high tensile strength.</title>
        <authorList>
            <person name="Kono N."/>
            <person name="Nakamura H."/>
            <person name="Ohtoshi R."/>
            <person name="Tomita M."/>
            <person name="Numata K."/>
            <person name="Arakawa K."/>
        </authorList>
    </citation>
    <scope>NUCLEOTIDE SEQUENCE [LARGE SCALE GENOMIC DNA]</scope>
</reference>
<dbReference type="Pfam" id="PF05225">
    <property type="entry name" value="HTH_psq"/>
    <property type="match status" value="1"/>
</dbReference>